<dbReference type="Pfam" id="PF13145">
    <property type="entry name" value="Rotamase_2"/>
    <property type="match status" value="1"/>
</dbReference>
<dbReference type="EC" id="5.2.1.8" evidence="2"/>
<evidence type="ECO:0000313" key="9">
    <source>
        <dbReference type="EMBL" id="MBB5149524.1"/>
    </source>
</evidence>
<dbReference type="InterPro" id="IPR023058">
    <property type="entry name" value="PPIase_PpiC_CS"/>
</dbReference>
<sequence>MRSRQKINQPTTQHTPLSKRRLKTKPVLTLLAILFVGNIFWFVLWLFALGGDEEVGDDETIVASVDGENITRLQWMAEMERYYGKDTLQRMVNQKVMEKAAKEYSIDVTEDEIDLELSLMVSSSEMDSTLQQLGEKELKEQIKSQLILEKVLTKDIIIDEKELESYYEENESLYNIPTTYRAKLIVVNTKDEAESVLKELNEGSDFSVLARERSVEQVSASLGGDIGYITNQSNVDPAILKALQKLNKNEISKPVLLRDGRYGIVQLHEKMEGRSFPYGEVKDHIKRGLAMEQLSSSITPEMFWKEFDVTWFYGE</sequence>
<dbReference type="InterPro" id="IPR000297">
    <property type="entry name" value="PPIase_PpiC"/>
</dbReference>
<dbReference type="AlphaFoldDB" id="A0A840PW75"/>
<evidence type="ECO:0000256" key="2">
    <source>
        <dbReference type="ARBA" id="ARBA00013194"/>
    </source>
</evidence>
<keyword evidence="10" id="KW-1185">Reference proteome</keyword>
<evidence type="ECO:0000256" key="3">
    <source>
        <dbReference type="ARBA" id="ARBA00022729"/>
    </source>
</evidence>
<proteinExistence type="predicted"/>
<dbReference type="GO" id="GO:0003755">
    <property type="term" value="F:peptidyl-prolyl cis-trans isomerase activity"/>
    <property type="evidence" value="ECO:0007669"/>
    <property type="project" value="UniProtKB-KW"/>
</dbReference>
<feature type="transmembrane region" description="Helical" evidence="7">
    <location>
        <begin position="27"/>
        <end position="48"/>
    </location>
</feature>
<dbReference type="Gene3D" id="1.10.4030.10">
    <property type="entry name" value="Porin chaperone SurA, peptide-binding domain"/>
    <property type="match status" value="1"/>
</dbReference>
<keyword evidence="3" id="KW-0732">Signal</keyword>
<dbReference type="PANTHER" id="PTHR47245:SF1">
    <property type="entry name" value="FOLDASE PROTEIN PRSA"/>
    <property type="match status" value="1"/>
</dbReference>
<evidence type="ECO:0000256" key="4">
    <source>
        <dbReference type="ARBA" id="ARBA00023110"/>
    </source>
</evidence>
<organism evidence="9 10">
    <name type="scientific">Ureibacillus thermosphaericus</name>
    <dbReference type="NCBI Taxonomy" id="51173"/>
    <lineage>
        <taxon>Bacteria</taxon>
        <taxon>Bacillati</taxon>
        <taxon>Bacillota</taxon>
        <taxon>Bacilli</taxon>
        <taxon>Bacillales</taxon>
        <taxon>Caryophanaceae</taxon>
        <taxon>Ureibacillus</taxon>
    </lineage>
</organism>
<gene>
    <name evidence="9" type="ORF">HNR36_001915</name>
</gene>
<keyword evidence="5 6" id="KW-0413">Isomerase</keyword>
<evidence type="ECO:0000313" key="10">
    <source>
        <dbReference type="Proteomes" id="UP000557217"/>
    </source>
</evidence>
<evidence type="ECO:0000256" key="6">
    <source>
        <dbReference type="PROSITE-ProRule" id="PRU00278"/>
    </source>
</evidence>
<accession>A0A840PW75</accession>
<keyword evidence="4 6" id="KW-0697">Rotamase</keyword>
<dbReference type="RefSeq" id="WP_016838829.1">
    <property type="nucleotide sequence ID" value="NZ_AP018335.1"/>
</dbReference>
<dbReference type="PANTHER" id="PTHR47245">
    <property type="entry name" value="PEPTIDYLPROLYL ISOMERASE"/>
    <property type="match status" value="1"/>
</dbReference>
<dbReference type="Gene3D" id="3.10.50.40">
    <property type="match status" value="1"/>
</dbReference>
<keyword evidence="7" id="KW-1133">Transmembrane helix</keyword>
<evidence type="ECO:0000256" key="5">
    <source>
        <dbReference type="ARBA" id="ARBA00023235"/>
    </source>
</evidence>
<feature type="domain" description="PpiC" evidence="8">
    <location>
        <begin position="177"/>
        <end position="268"/>
    </location>
</feature>
<dbReference type="InterPro" id="IPR046357">
    <property type="entry name" value="PPIase_dom_sf"/>
</dbReference>
<dbReference type="PROSITE" id="PS50198">
    <property type="entry name" value="PPIC_PPIASE_2"/>
    <property type="match status" value="1"/>
</dbReference>
<dbReference type="SUPFAM" id="SSF54534">
    <property type="entry name" value="FKBP-like"/>
    <property type="match status" value="1"/>
</dbReference>
<name>A0A840PW75_URETH</name>
<evidence type="ECO:0000256" key="7">
    <source>
        <dbReference type="SAM" id="Phobius"/>
    </source>
</evidence>
<keyword evidence="7" id="KW-0472">Membrane</keyword>
<evidence type="ECO:0000259" key="8">
    <source>
        <dbReference type="PROSITE" id="PS50198"/>
    </source>
</evidence>
<dbReference type="EMBL" id="JACHGZ010000022">
    <property type="protein sequence ID" value="MBB5149524.1"/>
    <property type="molecule type" value="Genomic_DNA"/>
</dbReference>
<evidence type="ECO:0000256" key="1">
    <source>
        <dbReference type="ARBA" id="ARBA00000971"/>
    </source>
</evidence>
<dbReference type="SUPFAM" id="SSF109998">
    <property type="entry name" value="Triger factor/SurA peptide-binding domain-like"/>
    <property type="match status" value="1"/>
</dbReference>
<protein>
    <recommendedName>
        <fullName evidence="2">peptidylprolyl isomerase</fullName>
        <ecNumber evidence="2">5.2.1.8</ecNumber>
    </recommendedName>
</protein>
<comment type="caution">
    <text evidence="9">The sequence shown here is derived from an EMBL/GenBank/DDBJ whole genome shotgun (WGS) entry which is preliminary data.</text>
</comment>
<dbReference type="InterPro" id="IPR050245">
    <property type="entry name" value="PrsA_foldase"/>
</dbReference>
<dbReference type="InterPro" id="IPR027304">
    <property type="entry name" value="Trigger_fact/SurA_dom_sf"/>
</dbReference>
<reference evidence="9 10" key="1">
    <citation type="submission" date="2020-08" db="EMBL/GenBank/DDBJ databases">
        <title>Genomic Encyclopedia of Type Strains, Phase IV (KMG-IV): sequencing the most valuable type-strain genomes for metagenomic binning, comparative biology and taxonomic classification.</title>
        <authorList>
            <person name="Goeker M."/>
        </authorList>
    </citation>
    <scope>NUCLEOTIDE SEQUENCE [LARGE SCALE GENOMIC DNA]</scope>
    <source>
        <strain evidence="9 10">DSM 10633</strain>
    </source>
</reference>
<dbReference type="PROSITE" id="PS01096">
    <property type="entry name" value="PPIC_PPIASE_1"/>
    <property type="match status" value="1"/>
</dbReference>
<keyword evidence="7" id="KW-0812">Transmembrane</keyword>
<comment type="catalytic activity">
    <reaction evidence="1">
        <text>[protein]-peptidylproline (omega=180) = [protein]-peptidylproline (omega=0)</text>
        <dbReference type="Rhea" id="RHEA:16237"/>
        <dbReference type="Rhea" id="RHEA-COMP:10747"/>
        <dbReference type="Rhea" id="RHEA-COMP:10748"/>
        <dbReference type="ChEBI" id="CHEBI:83833"/>
        <dbReference type="ChEBI" id="CHEBI:83834"/>
        <dbReference type="EC" id="5.2.1.8"/>
    </reaction>
</comment>
<dbReference type="Proteomes" id="UP000557217">
    <property type="component" value="Unassembled WGS sequence"/>
</dbReference>